<accession>A0A3N0GG32</accession>
<evidence type="ECO:0000259" key="1">
    <source>
        <dbReference type="Pfam" id="PF08940"/>
    </source>
</evidence>
<dbReference type="Gene3D" id="2.30.30.440">
    <property type="entry name" value="Domain of unknown function DUF1918"/>
    <property type="match status" value="1"/>
</dbReference>
<evidence type="ECO:0000313" key="3">
    <source>
        <dbReference type="Proteomes" id="UP000279994"/>
    </source>
</evidence>
<dbReference type="OrthoDB" id="4828144at2"/>
<dbReference type="Proteomes" id="UP000279994">
    <property type="component" value="Unassembled WGS sequence"/>
</dbReference>
<protein>
    <submittedName>
        <fullName evidence="2">DUF1918 domain-containing protein</fullName>
    </submittedName>
</protein>
<reference evidence="2 3" key="1">
    <citation type="submission" date="2018-11" db="EMBL/GenBank/DDBJ databases">
        <authorList>
            <person name="Li F."/>
        </authorList>
    </citation>
    <scope>NUCLEOTIDE SEQUENCE [LARGE SCALE GENOMIC DNA]</scope>
    <source>
        <strain evidence="2 3">Gsoil 818</strain>
    </source>
</reference>
<proteinExistence type="predicted"/>
<evidence type="ECO:0000313" key="2">
    <source>
        <dbReference type="EMBL" id="RNM11108.1"/>
    </source>
</evidence>
<name>A0A3N0GG32_9ACTN</name>
<dbReference type="RefSeq" id="WP_123225346.1">
    <property type="nucleotide sequence ID" value="NZ_RJSF01000049.1"/>
</dbReference>
<dbReference type="Pfam" id="PF08940">
    <property type="entry name" value="DUF1918"/>
    <property type="match status" value="1"/>
</dbReference>
<sequence length="68" mass="7614">MFAKAGDRLVIHGHHVGEPDRDAEILEVRHADGSPPYVVRWSDSGHEALVFPGPDAYVEHFEHQRSDA</sequence>
<gene>
    <name evidence="2" type="ORF">EFL26_23470</name>
</gene>
<dbReference type="SUPFAM" id="SSF50118">
    <property type="entry name" value="Cell growth inhibitor/plasmid maintenance toxic component"/>
    <property type="match status" value="1"/>
</dbReference>
<dbReference type="EMBL" id="RJSF01000049">
    <property type="protein sequence ID" value="RNM11108.1"/>
    <property type="molecule type" value="Genomic_DNA"/>
</dbReference>
<dbReference type="InterPro" id="IPR015035">
    <property type="entry name" value="DUF1918"/>
</dbReference>
<organism evidence="2 3">
    <name type="scientific">Nocardioides pocheonensis</name>
    <dbReference type="NCBI Taxonomy" id="661485"/>
    <lineage>
        <taxon>Bacteria</taxon>
        <taxon>Bacillati</taxon>
        <taxon>Actinomycetota</taxon>
        <taxon>Actinomycetes</taxon>
        <taxon>Propionibacteriales</taxon>
        <taxon>Nocardioidaceae</taxon>
        <taxon>Nocardioides</taxon>
    </lineage>
</organism>
<feature type="domain" description="DUF1918" evidence="1">
    <location>
        <begin position="1"/>
        <end position="58"/>
    </location>
</feature>
<keyword evidence="3" id="KW-1185">Reference proteome</keyword>
<comment type="caution">
    <text evidence="2">The sequence shown here is derived from an EMBL/GenBank/DDBJ whole genome shotgun (WGS) entry which is preliminary data.</text>
</comment>
<dbReference type="AlphaFoldDB" id="A0A3N0GG32"/>